<dbReference type="OrthoDB" id="5296at2759"/>
<gene>
    <name evidence="1" type="ORF">BU23DRAFT_458693</name>
</gene>
<dbReference type="SUPFAM" id="SSF51735">
    <property type="entry name" value="NAD(P)-binding Rossmann-fold domains"/>
    <property type="match status" value="1"/>
</dbReference>
<dbReference type="Gene3D" id="3.40.50.720">
    <property type="entry name" value="NAD(P)-binding Rossmann-like Domain"/>
    <property type="match status" value="1"/>
</dbReference>
<dbReference type="Proteomes" id="UP000800036">
    <property type="component" value="Unassembled WGS sequence"/>
</dbReference>
<name>A0A6A5VGR2_9PLEO</name>
<sequence>MHRIVAITGASSGLGLAFVKHYAAQPSTRIFALDISPLPDAVSSLENVSYYEVDVMSEESFKGVLEALTNLPIHILIHSAGVRGLAPPTSSHQDVAALEALAATTHATFTRTFEINTWGALLTIRTLIPHLQLASTPDSSHPDPPKVIVMSSRMGSVSANTSGGGYAYRASKAALNAVAKSLSVDVPGVVVLALHPGRVETGLVEWKDEGAMSVEESLGTCLMVIEGVGLRDTGRFLNRFGAVIGW</sequence>
<dbReference type="GO" id="GO:0016616">
    <property type="term" value="F:oxidoreductase activity, acting on the CH-OH group of donors, NAD or NADP as acceptor"/>
    <property type="evidence" value="ECO:0007669"/>
    <property type="project" value="TreeGrafter"/>
</dbReference>
<dbReference type="PANTHER" id="PTHR45458">
    <property type="entry name" value="SHORT-CHAIN DEHYDROGENASE/REDUCTASE SDR"/>
    <property type="match status" value="1"/>
</dbReference>
<accession>A0A6A5VGR2</accession>
<keyword evidence="2" id="KW-1185">Reference proteome</keyword>
<dbReference type="Pfam" id="PF00106">
    <property type="entry name" value="adh_short"/>
    <property type="match status" value="1"/>
</dbReference>
<dbReference type="InterPro" id="IPR036291">
    <property type="entry name" value="NAD(P)-bd_dom_sf"/>
</dbReference>
<reference evidence="1" key="1">
    <citation type="journal article" date="2020" name="Stud. Mycol.">
        <title>101 Dothideomycetes genomes: a test case for predicting lifestyles and emergence of pathogens.</title>
        <authorList>
            <person name="Haridas S."/>
            <person name="Albert R."/>
            <person name="Binder M."/>
            <person name="Bloem J."/>
            <person name="Labutti K."/>
            <person name="Salamov A."/>
            <person name="Andreopoulos B."/>
            <person name="Baker S."/>
            <person name="Barry K."/>
            <person name="Bills G."/>
            <person name="Bluhm B."/>
            <person name="Cannon C."/>
            <person name="Castanera R."/>
            <person name="Culley D."/>
            <person name="Daum C."/>
            <person name="Ezra D."/>
            <person name="Gonzalez J."/>
            <person name="Henrissat B."/>
            <person name="Kuo A."/>
            <person name="Liang C."/>
            <person name="Lipzen A."/>
            <person name="Lutzoni F."/>
            <person name="Magnuson J."/>
            <person name="Mondo S."/>
            <person name="Nolan M."/>
            <person name="Ohm R."/>
            <person name="Pangilinan J."/>
            <person name="Park H.-J."/>
            <person name="Ramirez L."/>
            <person name="Alfaro M."/>
            <person name="Sun H."/>
            <person name="Tritt A."/>
            <person name="Yoshinaga Y."/>
            <person name="Zwiers L.-H."/>
            <person name="Turgeon B."/>
            <person name="Goodwin S."/>
            <person name="Spatafora J."/>
            <person name="Crous P."/>
            <person name="Grigoriev I."/>
        </authorList>
    </citation>
    <scope>NUCLEOTIDE SEQUENCE</scope>
    <source>
        <strain evidence="1">CBS 107.79</strain>
    </source>
</reference>
<organism evidence="1 2">
    <name type="scientific">Bimuria novae-zelandiae CBS 107.79</name>
    <dbReference type="NCBI Taxonomy" id="1447943"/>
    <lineage>
        <taxon>Eukaryota</taxon>
        <taxon>Fungi</taxon>
        <taxon>Dikarya</taxon>
        <taxon>Ascomycota</taxon>
        <taxon>Pezizomycotina</taxon>
        <taxon>Dothideomycetes</taxon>
        <taxon>Pleosporomycetidae</taxon>
        <taxon>Pleosporales</taxon>
        <taxon>Massarineae</taxon>
        <taxon>Didymosphaeriaceae</taxon>
        <taxon>Bimuria</taxon>
    </lineage>
</organism>
<dbReference type="InterPro" id="IPR002347">
    <property type="entry name" value="SDR_fam"/>
</dbReference>
<dbReference type="PRINTS" id="PR00081">
    <property type="entry name" value="GDHRDH"/>
</dbReference>
<dbReference type="EMBL" id="ML976670">
    <property type="protein sequence ID" value="KAF1975599.1"/>
    <property type="molecule type" value="Genomic_DNA"/>
</dbReference>
<dbReference type="AlphaFoldDB" id="A0A6A5VGR2"/>
<proteinExistence type="predicted"/>
<evidence type="ECO:0000313" key="1">
    <source>
        <dbReference type="EMBL" id="KAF1975599.1"/>
    </source>
</evidence>
<dbReference type="PANTHER" id="PTHR45458:SF1">
    <property type="entry name" value="SHORT CHAIN DEHYDROGENASE"/>
    <property type="match status" value="1"/>
</dbReference>
<evidence type="ECO:0000313" key="2">
    <source>
        <dbReference type="Proteomes" id="UP000800036"/>
    </source>
</evidence>
<dbReference type="InterPro" id="IPR052184">
    <property type="entry name" value="SDR_enzymes"/>
</dbReference>
<protein>
    <submittedName>
        <fullName evidence="1">NAD(P)-binding protein</fullName>
    </submittedName>
</protein>